<feature type="transmembrane region" description="Helical" evidence="1">
    <location>
        <begin position="32"/>
        <end position="51"/>
    </location>
</feature>
<gene>
    <name evidence="2" type="ORF">CLV97_11883</name>
</gene>
<accession>A0A2T0LD90</accession>
<protein>
    <submittedName>
        <fullName evidence="2">Uncharacterized protein</fullName>
    </submittedName>
</protein>
<reference evidence="2 3" key="1">
    <citation type="submission" date="2018-03" db="EMBL/GenBank/DDBJ databases">
        <title>Genomic Encyclopedia of Archaeal and Bacterial Type Strains, Phase II (KMG-II): from individual species to whole genera.</title>
        <authorList>
            <person name="Goeker M."/>
        </authorList>
    </citation>
    <scope>NUCLEOTIDE SEQUENCE [LARGE SCALE GENOMIC DNA]</scope>
    <source>
        <strain evidence="2 3">DSM 44946</strain>
    </source>
</reference>
<keyword evidence="1" id="KW-0472">Membrane</keyword>
<organism evidence="2 3">
    <name type="scientific">Planifilum fimeticola</name>
    <dbReference type="NCBI Taxonomy" id="201975"/>
    <lineage>
        <taxon>Bacteria</taxon>
        <taxon>Bacillati</taxon>
        <taxon>Bacillota</taxon>
        <taxon>Bacilli</taxon>
        <taxon>Bacillales</taxon>
        <taxon>Thermoactinomycetaceae</taxon>
        <taxon>Planifilum</taxon>
    </lineage>
</organism>
<evidence type="ECO:0000313" key="2">
    <source>
        <dbReference type="EMBL" id="PRX40002.1"/>
    </source>
</evidence>
<keyword evidence="1" id="KW-1133">Transmembrane helix</keyword>
<proteinExistence type="predicted"/>
<dbReference type="Proteomes" id="UP000237797">
    <property type="component" value="Unassembled WGS sequence"/>
</dbReference>
<sequence length="81" mass="8502">MKWLLLLGVALLIFRSARRRRGDPPADGRSDFLIASAVLAAAGIAMLILALKVGLVGMAAGLAGLGMLTVFLALGLMKLRR</sequence>
<evidence type="ECO:0000313" key="3">
    <source>
        <dbReference type="Proteomes" id="UP000237797"/>
    </source>
</evidence>
<keyword evidence="1" id="KW-0812">Transmembrane</keyword>
<feature type="transmembrane region" description="Helical" evidence="1">
    <location>
        <begin position="58"/>
        <end position="77"/>
    </location>
</feature>
<dbReference type="EMBL" id="PVNE01000018">
    <property type="protein sequence ID" value="PRX40002.1"/>
    <property type="molecule type" value="Genomic_DNA"/>
</dbReference>
<evidence type="ECO:0000256" key="1">
    <source>
        <dbReference type="SAM" id="Phobius"/>
    </source>
</evidence>
<dbReference type="RefSeq" id="WP_106345709.1">
    <property type="nucleotide sequence ID" value="NZ_PVNE01000018.1"/>
</dbReference>
<dbReference type="AlphaFoldDB" id="A0A2T0LD90"/>
<name>A0A2T0LD90_9BACL</name>
<comment type="caution">
    <text evidence="2">The sequence shown here is derived from an EMBL/GenBank/DDBJ whole genome shotgun (WGS) entry which is preliminary data.</text>
</comment>
<keyword evidence="3" id="KW-1185">Reference proteome</keyword>